<comment type="caution">
    <text evidence="10">The sequence shown here is derived from an EMBL/GenBank/DDBJ whole genome shotgun (WGS) entry which is preliminary data.</text>
</comment>
<evidence type="ECO:0000256" key="7">
    <source>
        <dbReference type="ARBA" id="ARBA00022801"/>
    </source>
</evidence>
<dbReference type="OrthoDB" id="6515931at2759"/>
<dbReference type="Proteomes" id="UP000887116">
    <property type="component" value="Unassembled WGS sequence"/>
</dbReference>
<dbReference type="SUPFAM" id="SSF56672">
    <property type="entry name" value="DNA/RNA polymerases"/>
    <property type="match status" value="1"/>
</dbReference>
<dbReference type="GO" id="GO:0004190">
    <property type="term" value="F:aspartic-type endopeptidase activity"/>
    <property type="evidence" value="ECO:0007669"/>
    <property type="project" value="UniProtKB-KW"/>
</dbReference>
<keyword evidence="8" id="KW-0695">RNA-directed DNA polymerase</keyword>
<evidence type="ECO:0000256" key="1">
    <source>
        <dbReference type="ARBA" id="ARBA00022670"/>
    </source>
</evidence>
<evidence type="ECO:0000256" key="8">
    <source>
        <dbReference type="ARBA" id="ARBA00022918"/>
    </source>
</evidence>
<keyword evidence="1" id="KW-0645">Protease</keyword>
<evidence type="ECO:0000256" key="4">
    <source>
        <dbReference type="ARBA" id="ARBA00022722"/>
    </source>
</evidence>
<protein>
    <submittedName>
        <fullName evidence="10">Transposon Ty3-I Gag-Pol polyprotein</fullName>
    </submittedName>
</protein>
<keyword evidence="5" id="KW-0064">Aspartyl protease</keyword>
<evidence type="ECO:0000313" key="10">
    <source>
        <dbReference type="EMBL" id="GFQ78001.1"/>
    </source>
</evidence>
<keyword evidence="4" id="KW-0540">Nuclease</keyword>
<evidence type="ECO:0000256" key="2">
    <source>
        <dbReference type="ARBA" id="ARBA00022679"/>
    </source>
</evidence>
<reference evidence="10" key="1">
    <citation type="submission" date="2020-07" db="EMBL/GenBank/DDBJ databases">
        <title>Multicomponent nature underlies the extraordinary mechanical properties of spider dragline silk.</title>
        <authorList>
            <person name="Kono N."/>
            <person name="Nakamura H."/>
            <person name="Mori M."/>
            <person name="Yoshida Y."/>
            <person name="Ohtoshi R."/>
            <person name="Malay A.D."/>
            <person name="Moran D.A.P."/>
            <person name="Tomita M."/>
            <person name="Numata K."/>
            <person name="Arakawa K."/>
        </authorList>
    </citation>
    <scope>NUCLEOTIDE SEQUENCE</scope>
</reference>
<evidence type="ECO:0000256" key="5">
    <source>
        <dbReference type="ARBA" id="ARBA00022750"/>
    </source>
</evidence>
<keyword evidence="11" id="KW-1185">Reference proteome</keyword>
<dbReference type="AlphaFoldDB" id="A0A8X6KMS4"/>
<proteinExistence type="predicted"/>
<dbReference type="InterPro" id="IPR041373">
    <property type="entry name" value="RT_RNaseH"/>
</dbReference>
<evidence type="ECO:0000256" key="3">
    <source>
        <dbReference type="ARBA" id="ARBA00022695"/>
    </source>
</evidence>
<evidence type="ECO:0000259" key="9">
    <source>
        <dbReference type="Pfam" id="PF17917"/>
    </source>
</evidence>
<dbReference type="PANTHER" id="PTHR33064">
    <property type="entry name" value="POL PROTEIN"/>
    <property type="match status" value="1"/>
</dbReference>
<dbReference type="Pfam" id="PF17917">
    <property type="entry name" value="RT_RNaseH"/>
    <property type="match status" value="1"/>
</dbReference>
<dbReference type="PANTHER" id="PTHR33064:SF37">
    <property type="entry name" value="RIBONUCLEASE H"/>
    <property type="match status" value="1"/>
</dbReference>
<keyword evidence="2" id="KW-0808">Transferase</keyword>
<dbReference type="GO" id="GO:0006508">
    <property type="term" value="P:proteolysis"/>
    <property type="evidence" value="ECO:0007669"/>
    <property type="project" value="UniProtKB-KW"/>
</dbReference>
<dbReference type="Gene3D" id="3.30.70.270">
    <property type="match status" value="1"/>
</dbReference>
<keyword evidence="6" id="KW-0255">Endonuclease</keyword>
<dbReference type="InterPro" id="IPR051320">
    <property type="entry name" value="Viral_Replic_Matur_Polypro"/>
</dbReference>
<organism evidence="10 11">
    <name type="scientific">Trichonephila clavata</name>
    <name type="common">Joro spider</name>
    <name type="synonym">Nephila clavata</name>
    <dbReference type="NCBI Taxonomy" id="2740835"/>
    <lineage>
        <taxon>Eukaryota</taxon>
        <taxon>Metazoa</taxon>
        <taxon>Ecdysozoa</taxon>
        <taxon>Arthropoda</taxon>
        <taxon>Chelicerata</taxon>
        <taxon>Arachnida</taxon>
        <taxon>Araneae</taxon>
        <taxon>Araneomorphae</taxon>
        <taxon>Entelegynae</taxon>
        <taxon>Araneoidea</taxon>
        <taxon>Nephilidae</taxon>
        <taxon>Trichonephila</taxon>
    </lineage>
</organism>
<dbReference type="EMBL" id="BMAO01031846">
    <property type="protein sequence ID" value="GFQ78001.1"/>
    <property type="molecule type" value="Genomic_DNA"/>
</dbReference>
<feature type="domain" description="Reverse transcriptase RNase H-like" evidence="9">
    <location>
        <begin position="98"/>
        <end position="167"/>
    </location>
</feature>
<evidence type="ECO:0000256" key="6">
    <source>
        <dbReference type="ARBA" id="ARBA00022759"/>
    </source>
</evidence>
<dbReference type="InterPro" id="IPR043128">
    <property type="entry name" value="Rev_trsase/Diguanyl_cyclase"/>
</dbReference>
<dbReference type="GO" id="GO:0003964">
    <property type="term" value="F:RNA-directed DNA polymerase activity"/>
    <property type="evidence" value="ECO:0007669"/>
    <property type="project" value="UniProtKB-KW"/>
</dbReference>
<gene>
    <name evidence="10" type="primary">TY3B-I_373</name>
    <name evidence="10" type="ORF">TNCT_57071</name>
</gene>
<dbReference type="InterPro" id="IPR043502">
    <property type="entry name" value="DNA/RNA_pol_sf"/>
</dbReference>
<keyword evidence="3" id="KW-0548">Nucleotidyltransferase</keyword>
<evidence type="ECO:0000313" key="11">
    <source>
        <dbReference type="Proteomes" id="UP000887116"/>
    </source>
</evidence>
<dbReference type="GO" id="GO:0004519">
    <property type="term" value="F:endonuclease activity"/>
    <property type="evidence" value="ECO:0007669"/>
    <property type="project" value="UniProtKB-KW"/>
</dbReference>
<name>A0A8X6KMS4_TRICU</name>
<accession>A0A8X6KMS4</accession>
<sequence length="168" mass="18798">MDNVLVDLKWNIYLCNLDNIIVNTPNFQEHIIRLKMALKGIQEMGLTLSSDKCSFGKKKLMMLVHLVNQHGIYPDPQKKLLASGPVLGHFLLNATKKSDSSGYSISAVLVQVQGGKERPIAYASTSLTAAENNYSTIEKFIAVIRRRQVYTIPLRKTTTIVTDHHSLC</sequence>
<keyword evidence="7" id="KW-0378">Hydrolase</keyword>
<dbReference type="Gene3D" id="3.10.20.370">
    <property type="match status" value="1"/>
</dbReference>